<keyword evidence="2" id="KW-0808">Transferase</keyword>
<sequence>MEMCRGGNLNNLARMGSRIFTEAHVAVLVYQMVQAVAYLHNLGFVHCDICPENWLFEKDLNETTPPNDLRLKMIDFGLAQKYAREPPRKPTRYSYPNAPGLIERRTSRVSSTSSTQTSRSGRSRKSNKDDMKKKPLTSSKLFCQAPEQLEPLSVPSAAADVWAIGILSYFLLLGNSPFEPSKGVTNPSNNLAFKNARYVFMPTEVWRHISTEAKSFIALCLEKEPEKRPDAKTLLDMPWMRMARTCAEGASLPMVLPEKQPDAKDVEAIPGMSTIDTASASTPRSRLSFDGSPPGAQMAQGSLQGFNECPQGAGNT</sequence>
<dbReference type="Pfam" id="PF00069">
    <property type="entry name" value="Pkinase"/>
    <property type="match status" value="2"/>
</dbReference>
<dbReference type="GO" id="GO:0005524">
    <property type="term" value="F:ATP binding"/>
    <property type="evidence" value="ECO:0007669"/>
    <property type="project" value="UniProtKB-KW"/>
</dbReference>
<dbReference type="EMBL" id="CAMXCT010002612">
    <property type="protein sequence ID" value="CAI3999308.1"/>
    <property type="molecule type" value="Genomic_DNA"/>
</dbReference>
<dbReference type="EMBL" id="CAMXCT030002612">
    <property type="protein sequence ID" value="CAL4786620.1"/>
    <property type="molecule type" value="Genomic_DNA"/>
</dbReference>
<feature type="region of interest" description="Disordered" evidence="6">
    <location>
        <begin position="104"/>
        <end position="137"/>
    </location>
</feature>
<evidence type="ECO:0000313" key="8">
    <source>
        <dbReference type="EMBL" id="CAI3999308.1"/>
    </source>
</evidence>
<evidence type="ECO:0000313" key="9">
    <source>
        <dbReference type="EMBL" id="CAL4786620.1"/>
    </source>
</evidence>
<feature type="domain" description="Protein kinase" evidence="7">
    <location>
        <begin position="1"/>
        <end position="240"/>
    </location>
</feature>
<dbReference type="OrthoDB" id="40902at2759"/>
<dbReference type="AlphaFoldDB" id="A0A9P1CYN1"/>
<name>A0A9P1CYN1_9DINO</name>
<feature type="compositionally biased region" description="Low complexity" evidence="6">
    <location>
        <begin position="108"/>
        <end position="120"/>
    </location>
</feature>
<dbReference type="GO" id="GO:0004674">
    <property type="term" value="F:protein serine/threonine kinase activity"/>
    <property type="evidence" value="ECO:0007669"/>
    <property type="project" value="UniProtKB-KW"/>
</dbReference>
<evidence type="ECO:0000256" key="2">
    <source>
        <dbReference type="ARBA" id="ARBA00022679"/>
    </source>
</evidence>
<evidence type="ECO:0000313" key="10">
    <source>
        <dbReference type="Proteomes" id="UP001152797"/>
    </source>
</evidence>
<dbReference type="PANTHER" id="PTHR24349">
    <property type="entry name" value="SERINE/THREONINE-PROTEIN KINASE"/>
    <property type="match status" value="1"/>
</dbReference>
<dbReference type="EMBL" id="CAMXCT020002612">
    <property type="protein sequence ID" value="CAL1152683.1"/>
    <property type="molecule type" value="Genomic_DNA"/>
</dbReference>
<keyword evidence="10" id="KW-1185">Reference proteome</keyword>
<evidence type="ECO:0000256" key="4">
    <source>
        <dbReference type="ARBA" id="ARBA00022777"/>
    </source>
</evidence>
<evidence type="ECO:0000259" key="7">
    <source>
        <dbReference type="PROSITE" id="PS50011"/>
    </source>
</evidence>
<dbReference type="InterPro" id="IPR050205">
    <property type="entry name" value="CDPK_Ser/Thr_kinases"/>
</dbReference>
<dbReference type="PROSITE" id="PS50011">
    <property type="entry name" value="PROTEIN_KINASE_DOM"/>
    <property type="match status" value="1"/>
</dbReference>
<evidence type="ECO:0000256" key="1">
    <source>
        <dbReference type="ARBA" id="ARBA00022527"/>
    </source>
</evidence>
<accession>A0A9P1CYN1</accession>
<keyword evidence="5" id="KW-0067">ATP-binding</keyword>
<evidence type="ECO:0000256" key="6">
    <source>
        <dbReference type="SAM" id="MobiDB-lite"/>
    </source>
</evidence>
<dbReference type="Proteomes" id="UP001152797">
    <property type="component" value="Unassembled WGS sequence"/>
</dbReference>
<organism evidence="8">
    <name type="scientific">Cladocopium goreaui</name>
    <dbReference type="NCBI Taxonomy" id="2562237"/>
    <lineage>
        <taxon>Eukaryota</taxon>
        <taxon>Sar</taxon>
        <taxon>Alveolata</taxon>
        <taxon>Dinophyceae</taxon>
        <taxon>Suessiales</taxon>
        <taxon>Symbiodiniaceae</taxon>
        <taxon>Cladocopium</taxon>
    </lineage>
</organism>
<comment type="caution">
    <text evidence="8">The sequence shown here is derived from an EMBL/GenBank/DDBJ whole genome shotgun (WGS) entry which is preliminary data.</text>
</comment>
<protein>
    <submittedName>
        <fullName evidence="9">Ribosomal protein S6 kinase alpha-5</fullName>
    </submittedName>
</protein>
<keyword evidence="4 9" id="KW-0418">Kinase</keyword>
<proteinExistence type="predicted"/>
<gene>
    <name evidence="8" type="ORF">C1SCF055_LOCUS25527</name>
</gene>
<dbReference type="SMART" id="SM00220">
    <property type="entry name" value="S_TKc"/>
    <property type="match status" value="1"/>
</dbReference>
<feature type="non-terminal residue" evidence="8">
    <location>
        <position position="316"/>
    </location>
</feature>
<evidence type="ECO:0000256" key="5">
    <source>
        <dbReference type="ARBA" id="ARBA00022840"/>
    </source>
</evidence>
<reference evidence="9 10" key="2">
    <citation type="submission" date="2024-05" db="EMBL/GenBank/DDBJ databases">
        <authorList>
            <person name="Chen Y."/>
            <person name="Shah S."/>
            <person name="Dougan E. K."/>
            <person name="Thang M."/>
            <person name="Chan C."/>
        </authorList>
    </citation>
    <scope>NUCLEOTIDE SEQUENCE [LARGE SCALE GENOMIC DNA]</scope>
</reference>
<keyword evidence="3" id="KW-0547">Nucleotide-binding</keyword>
<feature type="compositionally biased region" description="Polar residues" evidence="6">
    <location>
        <begin position="276"/>
        <end position="285"/>
    </location>
</feature>
<dbReference type="InterPro" id="IPR000719">
    <property type="entry name" value="Prot_kinase_dom"/>
</dbReference>
<reference evidence="8" key="1">
    <citation type="submission" date="2022-10" db="EMBL/GenBank/DDBJ databases">
        <authorList>
            <person name="Chen Y."/>
            <person name="Dougan E. K."/>
            <person name="Chan C."/>
            <person name="Rhodes N."/>
            <person name="Thang M."/>
        </authorList>
    </citation>
    <scope>NUCLEOTIDE SEQUENCE</scope>
</reference>
<dbReference type="InterPro" id="IPR011009">
    <property type="entry name" value="Kinase-like_dom_sf"/>
</dbReference>
<dbReference type="SUPFAM" id="SSF56112">
    <property type="entry name" value="Protein kinase-like (PK-like)"/>
    <property type="match status" value="1"/>
</dbReference>
<dbReference type="Gene3D" id="1.10.510.10">
    <property type="entry name" value="Transferase(Phosphotransferase) domain 1"/>
    <property type="match status" value="1"/>
</dbReference>
<evidence type="ECO:0000256" key="3">
    <source>
        <dbReference type="ARBA" id="ARBA00022741"/>
    </source>
</evidence>
<feature type="region of interest" description="Disordered" evidence="6">
    <location>
        <begin position="276"/>
        <end position="316"/>
    </location>
</feature>
<keyword evidence="1" id="KW-0723">Serine/threonine-protein kinase</keyword>